<gene>
    <name evidence="1" type="ORF">COU93_02215</name>
</gene>
<evidence type="ECO:0000313" key="2">
    <source>
        <dbReference type="Proteomes" id="UP000229766"/>
    </source>
</evidence>
<dbReference type="AlphaFoldDB" id="A0A2M8L1P9"/>
<sequence>KLEEKKSQIAKNGNSWLVSFPYEEVRERTKITPESQQRLDWNSSVMSARVSTVRASGFLRY</sequence>
<reference evidence="2" key="1">
    <citation type="submission" date="2017-09" db="EMBL/GenBank/DDBJ databases">
        <title>Depth-based differentiation of microbial function through sediment-hosted aquifers and enrichment of novel symbionts in the deep terrestrial subsurface.</title>
        <authorList>
            <person name="Probst A.J."/>
            <person name="Ladd B."/>
            <person name="Jarett J.K."/>
            <person name="Geller-Mcgrath D.E."/>
            <person name="Sieber C.M.K."/>
            <person name="Emerson J.B."/>
            <person name="Anantharaman K."/>
            <person name="Thomas B.C."/>
            <person name="Malmstrom R."/>
            <person name="Stieglmeier M."/>
            <person name="Klingl A."/>
            <person name="Woyke T."/>
            <person name="Ryan C.M."/>
            <person name="Banfield J.F."/>
        </authorList>
    </citation>
    <scope>NUCLEOTIDE SEQUENCE [LARGE SCALE GENOMIC DNA]</scope>
</reference>
<accession>A0A2M8L1P9</accession>
<dbReference type="EMBL" id="PFEI01000127">
    <property type="protein sequence ID" value="PJE66812.1"/>
    <property type="molecule type" value="Genomic_DNA"/>
</dbReference>
<dbReference type="Proteomes" id="UP000229766">
    <property type="component" value="Unassembled WGS sequence"/>
</dbReference>
<evidence type="ECO:0000313" key="1">
    <source>
        <dbReference type="EMBL" id="PJE66812.1"/>
    </source>
</evidence>
<feature type="non-terminal residue" evidence="1">
    <location>
        <position position="1"/>
    </location>
</feature>
<organism evidence="1 2">
    <name type="scientific">Candidatus Shapirobacteria bacterium CG10_big_fil_rev_8_21_14_0_10_36_6</name>
    <dbReference type="NCBI Taxonomy" id="1974886"/>
    <lineage>
        <taxon>Bacteria</taxon>
        <taxon>Candidatus Shapironibacteriota</taxon>
    </lineage>
</organism>
<name>A0A2M8L1P9_9BACT</name>
<proteinExistence type="predicted"/>
<protein>
    <submittedName>
        <fullName evidence="1">Uncharacterized protein</fullName>
    </submittedName>
</protein>
<comment type="caution">
    <text evidence="1">The sequence shown here is derived from an EMBL/GenBank/DDBJ whole genome shotgun (WGS) entry which is preliminary data.</text>
</comment>